<feature type="repeat" description="ANK" evidence="9">
    <location>
        <begin position="366"/>
        <end position="400"/>
    </location>
</feature>
<dbReference type="Gene3D" id="3.40.50.10130">
    <property type="match status" value="1"/>
</dbReference>
<dbReference type="Gene3D" id="1.10.150.20">
    <property type="entry name" value="5' to 3' exonuclease, C-terminal subdomain"/>
    <property type="match status" value="1"/>
</dbReference>
<evidence type="ECO:0000256" key="11">
    <source>
        <dbReference type="SAM" id="MobiDB-lite"/>
    </source>
</evidence>
<dbReference type="InterPro" id="IPR036770">
    <property type="entry name" value="Ankyrin_rpt-contain_sf"/>
</dbReference>
<dbReference type="Gene3D" id="2.40.10.10">
    <property type="entry name" value="Trypsin-like serine proteases"/>
    <property type="match status" value="1"/>
</dbReference>
<dbReference type="SUPFAM" id="SSF52980">
    <property type="entry name" value="Restriction endonuclease-like"/>
    <property type="match status" value="1"/>
</dbReference>
<reference evidence="14" key="1">
    <citation type="journal article" date="2015" name="PLoS Genet.">
        <title>Genome Sequence and Transcriptome Analyses of Chrysochromulina tobin: Metabolic Tools for Enhanced Algal Fitness in the Prominent Order Prymnesiales (Haptophyceae).</title>
        <authorList>
            <person name="Hovde B.T."/>
            <person name="Deodato C.R."/>
            <person name="Hunsperger H.M."/>
            <person name="Ryken S.A."/>
            <person name="Yost W."/>
            <person name="Jha R.K."/>
            <person name="Patterson J."/>
            <person name="Monnat R.J. Jr."/>
            <person name="Barlow S.B."/>
            <person name="Starkenburg S.R."/>
            <person name="Cattolico R.A."/>
        </authorList>
    </citation>
    <scope>NUCLEOTIDE SEQUENCE</scope>
    <source>
        <strain evidence="14">CCMP291</strain>
    </source>
</reference>
<dbReference type="SMART" id="SM00767">
    <property type="entry name" value="DCD"/>
    <property type="match status" value="1"/>
</dbReference>
<feature type="non-terminal residue" evidence="13">
    <location>
        <position position="1621"/>
    </location>
</feature>
<keyword evidence="6" id="KW-0238">DNA-binding</keyword>
<evidence type="ECO:0000256" key="6">
    <source>
        <dbReference type="ARBA" id="ARBA00023125"/>
    </source>
</evidence>
<evidence type="ECO:0000256" key="3">
    <source>
        <dbReference type="ARBA" id="ARBA00022737"/>
    </source>
</evidence>
<feature type="coiled-coil region" evidence="10">
    <location>
        <begin position="864"/>
        <end position="912"/>
    </location>
</feature>
<feature type="repeat" description="ANK" evidence="9">
    <location>
        <begin position="623"/>
        <end position="655"/>
    </location>
</feature>
<feature type="repeat" description="ANK" evidence="9">
    <location>
        <begin position="401"/>
        <end position="433"/>
    </location>
</feature>
<dbReference type="GO" id="GO:0006302">
    <property type="term" value="P:double-strand break repair"/>
    <property type="evidence" value="ECO:0007669"/>
    <property type="project" value="UniProtKB-ARBA"/>
</dbReference>
<dbReference type="Proteomes" id="UP000037460">
    <property type="component" value="Unassembled WGS sequence"/>
</dbReference>
<dbReference type="InterPro" id="IPR043504">
    <property type="entry name" value="Peptidase_S1_PA_chymotrypsin"/>
</dbReference>
<keyword evidence="4" id="KW-0227">DNA damage</keyword>
<dbReference type="InterPro" id="IPR013989">
    <property type="entry name" value="Dev_and_cell_death_domain"/>
</dbReference>
<dbReference type="InterPro" id="IPR010994">
    <property type="entry name" value="RuvA_2-like"/>
</dbReference>
<dbReference type="SMART" id="SM00248">
    <property type="entry name" value="ANK"/>
    <property type="match status" value="10"/>
</dbReference>
<feature type="repeat" description="ANK" evidence="9">
    <location>
        <begin position="434"/>
        <end position="466"/>
    </location>
</feature>
<proteinExistence type="inferred from homology"/>
<dbReference type="GO" id="GO:0003677">
    <property type="term" value="F:DNA binding"/>
    <property type="evidence" value="ECO:0007669"/>
    <property type="project" value="UniProtKB-KW"/>
</dbReference>
<evidence type="ECO:0000313" key="13">
    <source>
        <dbReference type="EMBL" id="KOO24878.1"/>
    </source>
</evidence>
<keyword evidence="7" id="KW-0234">DNA repair</keyword>
<dbReference type="EMBL" id="JWZX01003043">
    <property type="protein sequence ID" value="KOO24878.1"/>
    <property type="molecule type" value="Genomic_DNA"/>
</dbReference>
<gene>
    <name evidence="13" type="ORF">Ctob_004145</name>
</gene>
<comment type="similarity">
    <text evidence="2">Belongs to the ERCC1/RAD10/SWI10 family.</text>
</comment>
<dbReference type="Gene3D" id="1.25.40.20">
    <property type="entry name" value="Ankyrin repeat-containing domain"/>
    <property type="match status" value="1"/>
</dbReference>
<feature type="domain" description="DCD" evidence="12">
    <location>
        <begin position="10"/>
        <end position="162"/>
    </location>
</feature>
<keyword evidence="3" id="KW-0677">Repeat</keyword>
<dbReference type="SUPFAM" id="SSF50494">
    <property type="entry name" value="Trypsin-like serine proteases"/>
    <property type="match status" value="1"/>
</dbReference>
<dbReference type="PROSITE" id="PS50088">
    <property type="entry name" value="ANK_REPEAT"/>
    <property type="match status" value="7"/>
</dbReference>
<evidence type="ECO:0000256" key="1">
    <source>
        <dbReference type="ARBA" id="ARBA00004123"/>
    </source>
</evidence>
<dbReference type="SUPFAM" id="SSF48403">
    <property type="entry name" value="Ankyrin repeat"/>
    <property type="match status" value="1"/>
</dbReference>
<evidence type="ECO:0000256" key="2">
    <source>
        <dbReference type="ARBA" id="ARBA00008283"/>
    </source>
</evidence>
<dbReference type="Pfam" id="PF03834">
    <property type="entry name" value="Rad10"/>
    <property type="match status" value="1"/>
</dbReference>
<dbReference type="PANTHER" id="PTHR24198:SF165">
    <property type="entry name" value="ANKYRIN REPEAT-CONTAINING PROTEIN-RELATED"/>
    <property type="match status" value="1"/>
</dbReference>
<dbReference type="InterPro" id="IPR009003">
    <property type="entry name" value="Peptidase_S1_PA"/>
</dbReference>
<dbReference type="GO" id="GO:0005634">
    <property type="term" value="C:nucleus"/>
    <property type="evidence" value="ECO:0007669"/>
    <property type="project" value="UniProtKB-SubCell"/>
</dbReference>
<dbReference type="InterPro" id="IPR011335">
    <property type="entry name" value="Restrct_endonuc-II-like"/>
</dbReference>
<name>A0A0M0JF60_9EUKA</name>
<dbReference type="InterPro" id="IPR047260">
    <property type="entry name" value="ERCC1-like_central_dom"/>
</dbReference>
<evidence type="ECO:0000256" key="5">
    <source>
        <dbReference type="ARBA" id="ARBA00023043"/>
    </source>
</evidence>
<dbReference type="PANTHER" id="PTHR24198">
    <property type="entry name" value="ANKYRIN REPEAT AND PROTEIN KINASE DOMAIN-CONTAINING PROTEIN"/>
    <property type="match status" value="1"/>
</dbReference>
<protein>
    <submittedName>
        <fullName evidence="13">DNA excision repair protein ercc-1</fullName>
    </submittedName>
</protein>
<evidence type="ECO:0000256" key="10">
    <source>
        <dbReference type="SAM" id="Coils"/>
    </source>
</evidence>
<dbReference type="InterPro" id="IPR002110">
    <property type="entry name" value="Ankyrin_rpt"/>
</dbReference>
<feature type="repeat" description="ANK" evidence="9">
    <location>
        <begin position="656"/>
        <end position="688"/>
    </location>
</feature>
<evidence type="ECO:0000256" key="4">
    <source>
        <dbReference type="ARBA" id="ARBA00022763"/>
    </source>
</evidence>
<comment type="caution">
    <text evidence="13">The sequence shown here is derived from an EMBL/GenBank/DDBJ whole genome shotgun (WGS) entry which is preliminary data.</text>
</comment>
<evidence type="ECO:0000259" key="12">
    <source>
        <dbReference type="PROSITE" id="PS51222"/>
    </source>
</evidence>
<comment type="subcellular location">
    <subcellularLocation>
        <location evidence="1">Nucleus</location>
    </subcellularLocation>
</comment>
<dbReference type="NCBIfam" id="TIGR00597">
    <property type="entry name" value="rad10"/>
    <property type="match status" value="1"/>
</dbReference>
<dbReference type="Pfam" id="PF12796">
    <property type="entry name" value="Ank_2"/>
    <property type="match status" value="2"/>
</dbReference>
<dbReference type="PROSITE" id="PS50297">
    <property type="entry name" value="ANK_REP_REGION"/>
    <property type="match status" value="3"/>
</dbReference>
<keyword evidence="8" id="KW-0539">Nucleus</keyword>
<accession>A0A0M0JF60</accession>
<dbReference type="OrthoDB" id="10262814at2759"/>
<feature type="compositionally biased region" description="Basic and acidic residues" evidence="11">
    <location>
        <begin position="724"/>
        <end position="742"/>
    </location>
</feature>
<feature type="region of interest" description="Disordered" evidence="11">
    <location>
        <begin position="719"/>
        <end position="747"/>
    </location>
</feature>
<keyword evidence="5 9" id="KW-0040">ANK repeat</keyword>
<keyword evidence="10" id="KW-0175">Coiled coil</keyword>
<evidence type="ECO:0000256" key="7">
    <source>
        <dbReference type="ARBA" id="ARBA00023204"/>
    </source>
</evidence>
<evidence type="ECO:0000256" key="9">
    <source>
        <dbReference type="PROSITE-ProRule" id="PRU00023"/>
    </source>
</evidence>
<organism evidence="13 14">
    <name type="scientific">Chrysochromulina tobinii</name>
    <dbReference type="NCBI Taxonomy" id="1460289"/>
    <lineage>
        <taxon>Eukaryota</taxon>
        <taxon>Haptista</taxon>
        <taxon>Haptophyta</taxon>
        <taxon>Prymnesiophyceae</taxon>
        <taxon>Prymnesiales</taxon>
        <taxon>Chrysochromulinaceae</taxon>
        <taxon>Chrysochromulina</taxon>
    </lineage>
</organism>
<dbReference type="PROSITE" id="PS51222">
    <property type="entry name" value="DCD"/>
    <property type="match status" value="1"/>
</dbReference>
<evidence type="ECO:0000313" key="14">
    <source>
        <dbReference type="Proteomes" id="UP000037460"/>
    </source>
</evidence>
<feature type="repeat" description="ANK" evidence="9">
    <location>
        <begin position="467"/>
        <end position="499"/>
    </location>
</feature>
<sequence>MMMHDGLPRMPQGGVIFLCDPRTEAECLQRGLFGLPATQTAIVRAIVPETTLLFLFNVRTRHVLGLFRATTWPQQNLEPHAFGEDAGGGSRFPLQQGNPVLRAIRNVPWQYGETTADYVLSETTCALFLSIRYHLLHPNYVTRRLLELTLGYTLRIVLVLVDCDDPDEPVLAITQKALRQDATTVLAFSVVEAARYLETFRAFAKKPADLIKERHDGSLLAQLADALHPVRSLNKNDVATLHTRFGSLASILSATEEELTACPGLGDRKLLLFPLVLVPVLHAAPVVNRLRSLSALLENVADRELPMPPELKSQLEQLGHTLRQELNQADELGLTRVHRSVIEQDIDRLDALLRAGADYERPAGELNVIPLHLSVLAGDQRTACLERLLREGASVDKADAKGTTALHAASTLNLPHVCTLLLEAGAKPERRGRKGVRPLHLAAWSNAAEAAEVLLRHGASVEGIDKKKRTACHAAAAADAPEALEVLLGGGANVERPDARGRRALHYATTCCRCADPACRRVRALQLLLDHGVEVDARDAGGWSALDVAAEHNRVAPLRLLLSRGADANGGYAPRRPTEGAGAAPLERRGGCPPIILAAHAGAREATATLLAAGALIDAPDAFGATALHASAVGAQLKTLQFLVQAGAAIDVVDDAGRSAAHYAARSGSVACLRALREAGVDMVTQLREERVSLIEKLDNQKYEIVELKKALQVAAEKQQQAEARADESDERRRRAEEELAESKATSSQLLAAAGAWQARLSQEEHDHLIKESSDQAQWSRAAAQSEQERLRLFNDLSAAVAERRKVEDFFRQANAEATSMRQLLEAQRDEALGRAWRAEDALAIAISENRFLTERLAHQTTLAADEQTRREAAEQRCAQVAQRADDLAKNRIMLEQERAQASEALALALNERRQLDLRLHEERLRSSTSVGNAERALIHSAANFVGADRERVKIASSELGRPAHAAAQARLLLYVDAAVAAGVVSVRIGSPYVVYIRVAFGAAAGAARPPMVLVGRADDESGEDLCKLLERSLASGAPKRALGVPTTALGSATALDLNPTALEELGPFEFGPVNFSSLGLRVSFDQVIARSFVEDAPMLGGAYMLDIPGVPTHVATGAVSGKHFMTLPQELKRQLGIPDRASEYAFVYPLPAEARDVVVSALQRQAGRPRDLDCFSLARMDCFFAESLLSAGGFVYFEAKPQYEAEVAPGTWEPISDPHRNAEIAKLCELGDEQRTHHLYRLFSLGYPLGGGDTPTPTFGEYVGPHHDEHGNWLKFQGLVMPGHSGGPVLDERGVVVAWNVRNLASPYSTPSYQTAAGLNELRSIAEGFAVIDAAEARLVNNSTRTMEFFGNENWPAHVHEDIKDAWTVIAEGGFEVPGHVVAEALTALRGLRLVPGFKVRLPTSSDEAHPTFVRGTGKNPALLRMRDFVDTLVLTTEATLALDAAGSALGKGKPKLEEQRALRQHLGLPKNATASRARLRSQDVQSLFADAGLAVDPKTLTRLVAIIGSPYPDVPALVRNPKQPVPYLEAERLLLSALSEASLRRMLSHTSASEAAAASEAAIARARTRVAPPPWFDTYMRAAQQANAGGWRAELAAALPSEAHVSSLERDELEAWWMG</sequence>
<dbReference type="SUPFAM" id="SSF47781">
    <property type="entry name" value="RuvA domain 2-like"/>
    <property type="match status" value="1"/>
</dbReference>
<dbReference type="CDD" id="cd22325">
    <property type="entry name" value="ERCC1_C-like"/>
    <property type="match status" value="1"/>
</dbReference>
<keyword evidence="14" id="KW-1185">Reference proteome</keyword>
<evidence type="ECO:0000256" key="8">
    <source>
        <dbReference type="ARBA" id="ARBA00023242"/>
    </source>
</evidence>
<dbReference type="GO" id="GO:0006310">
    <property type="term" value="P:DNA recombination"/>
    <property type="evidence" value="ECO:0007669"/>
    <property type="project" value="UniProtKB-ARBA"/>
</dbReference>
<dbReference type="FunFam" id="3.40.50.10130:FF:000001">
    <property type="entry name" value="DNA excision repair protein ERCC-1"/>
    <property type="match status" value="1"/>
</dbReference>
<dbReference type="Pfam" id="PF13365">
    <property type="entry name" value="Trypsin_2"/>
    <property type="match status" value="1"/>
</dbReference>
<feature type="repeat" description="ANK" evidence="9">
    <location>
        <begin position="541"/>
        <end position="569"/>
    </location>
</feature>